<reference evidence="1 2" key="1">
    <citation type="submission" date="2015-01" db="EMBL/GenBank/DDBJ databases">
        <title>Evolution of Trichinella species and genotypes.</title>
        <authorList>
            <person name="Korhonen P.K."/>
            <person name="Edoardo P."/>
            <person name="Giuseppe L.R."/>
            <person name="Gasser R.B."/>
        </authorList>
    </citation>
    <scope>NUCLEOTIDE SEQUENCE [LARGE SCALE GENOMIC DNA]</scope>
    <source>
        <strain evidence="1">ISS3</strain>
    </source>
</reference>
<comment type="caution">
    <text evidence="1">The sequence shown here is derived from an EMBL/GenBank/DDBJ whole genome shotgun (WGS) entry which is preliminary data.</text>
</comment>
<gene>
    <name evidence="1" type="ORF">T01_4281</name>
</gene>
<evidence type="ECO:0000313" key="2">
    <source>
        <dbReference type="Proteomes" id="UP000054776"/>
    </source>
</evidence>
<keyword evidence="2" id="KW-1185">Reference proteome</keyword>
<name>A0A0V1BBK6_TRISP</name>
<dbReference type="Proteomes" id="UP000054776">
    <property type="component" value="Unassembled WGS sequence"/>
</dbReference>
<sequence>MTILVLTSEALLYNQKTLRTGLLTSNSLYQAGAIQIVPVTWFKKCFERFTYFLGYFWSKLFSNFMNIQLMKFKYMISLSDSWVQRKH</sequence>
<proteinExistence type="predicted"/>
<dbReference type="AlphaFoldDB" id="A0A0V1BBK6"/>
<organism evidence="1 2">
    <name type="scientific">Trichinella spiralis</name>
    <name type="common">Trichina worm</name>
    <dbReference type="NCBI Taxonomy" id="6334"/>
    <lineage>
        <taxon>Eukaryota</taxon>
        <taxon>Metazoa</taxon>
        <taxon>Ecdysozoa</taxon>
        <taxon>Nematoda</taxon>
        <taxon>Enoplea</taxon>
        <taxon>Dorylaimia</taxon>
        <taxon>Trichinellida</taxon>
        <taxon>Trichinellidae</taxon>
        <taxon>Trichinella</taxon>
    </lineage>
</organism>
<protein>
    <submittedName>
        <fullName evidence="1">Uncharacterized protein</fullName>
    </submittedName>
</protein>
<dbReference type="EMBL" id="JYDH01000069">
    <property type="protein sequence ID" value="KRY34303.1"/>
    <property type="molecule type" value="Genomic_DNA"/>
</dbReference>
<dbReference type="InParanoid" id="A0A0V1BBK6"/>
<accession>A0A0V1BBK6</accession>
<evidence type="ECO:0000313" key="1">
    <source>
        <dbReference type="EMBL" id="KRY34303.1"/>
    </source>
</evidence>